<evidence type="ECO:0000313" key="4">
    <source>
        <dbReference type="EMBL" id="RNI28426.1"/>
    </source>
</evidence>
<dbReference type="GO" id="GO:0008770">
    <property type="term" value="F:[acyl-carrier-protein] phosphodiesterase activity"/>
    <property type="evidence" value="ECO:0007669"/>
    <property type="project" value="InterPro"/>
</dbReference>
<dbReference type="PIRSF" id="PIRSF011489">
    <property type="entry name" value="DUF479"/>
    <property type="match status" value="1"/>
</dbReference>
<dbReference type="EMBL" id="RJJE01000017">
    <property type="protein sequence ID" value="RNI28426.1"/>
    <property type="molecule type" value="Genomic_DNA"/>
</dbReference>
<gene>
    <name evidence="4" type="ORF">EFA69_17045</name>
</gene>
<comment type="caution">
    <text evidence="4">The sequence shown here is derived from an EMBL/GenBank/DDBJ whole genome shotgun (WGS) entry which is preliminary data.</text>
</comment>
<evidence type="ECO:0000313" key="5">
    <source>
        <dbReference type="Proteomes" id="UP000271010"/>
    </source>
</evidence>
<dbReference type="Proteomes" id="UP000271010">
    <property type="component" value="Unassembled WGS sequence"/>
</dbReference>
<dbReference type="InterPro" id="IPR007431">
    <property type="entry name" value="ACP_PD"/>
</dbReference>
<dbReference type="PANTHER" id="PTHR38764:SF1">
    <property type="entry name" value="ACYL CARRIER PROTEIN PHOSPHODIESTERASE"/>
    <property type="match status" value="1"/>
</dbReference>
<reference evidence="4 5" key="1">
    <citation type="submission" date="2018-11" db="EMBL/GenBank/DDBJ databases">
        <title>Rufibacter latericius sp. nov., isolated from water in Baiyang Lake.</title>
        <authorList>
            <person name="Yang Y."/>
        </authorList>
    </citation>
    <scope>NUCLEOTIDE SEQUENCE [LARGE SCALE GENOMIC DNA]</scope>
    <source>
        <strain evidence="4 5">MCC P1</strain>
    </source>
</reference>
<keyword evidence="3" id="KW-0443">Lipid metabolism</keyword>
<evidence type="ECO:0000256" key="2">
    <source>
        <dbReference type="ARBA" id="ARBA00022801"/>
    </source>
</evidence>
<keyword evidence="1" id="KW-0444">Lipid biosynthesis</keyword>
<evidence type="ECO:0000256" key="1">
    <source>
        <dbReference type="ARBA" id="ARBA00022516"/>
    </source>
</evidence>
<evidence type="ECO:0000256" key="3">
    <source>
        <dbReference type="ARBA" id="ARBA00023098"/>
    </source>
</evidence>
<dbReference type="AlphaFoldDB" id="A0A3M9MSD3"/>
<dbReference type="PANTHER" id="PTHR38764">
    <property type="entry name" value="ACYL CARRIER PROTEIN PHOSPHODIESTERASE"/>
    <property type="match status" value="1"/>
</dbReference>
<proteinExistence type="predicted"/>
<keyword evidence="5" id="KW-1185">Reference proteome</keyword>
<dbReference type="GO" id="GO:0006633">
    <property type="term" value="P:fatty acid biosynthetic process"/>
    <property type="evidence" value="ECO:0007669"/>
    <property type="project" value="InterPro"/>
</dbReference>
<dbReference type="OrthoDB" id="8442777at2"/>
<dbReference type="Pfam" id="PF04336">
    <property type="entry name" value="ACP_PD"/>
    <property type="match status" value="1"/>
</dbReference>
<keyword evidence="2" id="KW-0378">Hydrolase</keyword>
<protein>
    <submittedName>
        <fullName evidence="4">DUF479 domain-containing protein</fullName>
    </submittedName>
</protein>
<accession>A0A3M9MSD3</accession>
<sequence>MNYLAHLFLSDNDPALQLGNFIADGVRANQLQQYPARVQQGIRLHHLIDRFTDTHAVVHESKERLRPKYRKYASVITDIYYDHFLAADFSRYCSQPLETFATEAYAHVQANYALLPARVQRFLPYMVQHNWLVSYAQVEGITQALRGLSRRATFASGMETAGEELLENYESYKEEFSRFFPELQQYVAQQVQLL</sequence>
<name>A0A3M9MSD3_9BACT</name>
<organism evidence="4 5">
    <name type="scientific">Rufibacter immobilis</name>
    <dbReference type="NCBI Taxonomy" id="1348778"/>
    <lineage>
        <taxon>Bacteria</taxon>
        <taxon>Pseudomonadati</taxon>
        <taxon>Bacteroidota</taxon>
        <taxon>Cytophagia</taxon>
        <taxon>Cytophagales</taxon>
        <taxon>Hymenobacteraceae</taxon>
        <taxon>Rufibacter</taxon>
    </lineage>
</organism>